<dbReference type="EMBL" id="CAJJDN010000011">
    <property type="protein sequence ID" value="CAD8057092.1"/>
    <property type="molecule type" value="Genomic_DNA"/>
</dbReference>
<evidence type="ECO:0000256" key="1">
    <source>
        <dbReference type="SAM" id="MobiDB-lite"/>
    </source>
</evidence>
<dbReference type="OrthoDB" id="308302at2759"/>
<reference evidence="2" key="1">
    <citation type="submission" date="2021-01" db="EMBL/GenBank/DDBJ databases">
        <authorList>
            <consortium name="Genoscope - CEA"/>
            <person name="William W."/>
        </authorList>
    </citation>
    <scope>NUCLEOTIDE SEQUENCE</scope>
</reference>
<evidence type="ECO:0000313" key="2">
    <source>
        <dbReference type="EMBL" id="CAD8057092.1"/>
    </source>
</evidence>
<feature type="compositionally biased region" description="Polar residues" evidence="1">
    <location>
        <begin position="114"/>
        <end position="126"/>
    </location>
</feature>
<comment type="caution">
    <text evidence="2">The sequence shown here is derived from an EMBL/GenBank/DDBJ whole genome shotgun (WGS) entry which is preliminary data.</text>
</comment>
<feature type="region of interest" description="Disordered" evidence="1">
    <location>
        <begin position="42"/>
        <end position="62"/>
    </location>
</feature>
<dbReference type="Proteomes" id="UP000692954">
    <property type="component" value="Unassembled WGS sequence"/>
</dbReference>
<organism evidence="2 3">
    <name type="scientific">Paramecium sonneborni</name>
    <dbReference type="NCBI Taxonomy" id="65129"/>
    <lineage>
        <taxon>Eukaryota</taxon>
        <taxon>Sar</taxon>
        <taxon>Alveolata</taxon>
        <taxon>Ciliophora</taxon>
        <taxon>Intramacronucleata</taxon>
        <taxon>Oligohymenophorea</taxon>
        <taxon>Peniculida</taxon>
        <taxon>Parameciidae</taxon>
        <taxon>Paramecium</taxon>
    </lineage>
</organism>
<dbReference type="AlphaFoldDB" id="A0A8S1KUS9"/>
<protein>
    <submittedName>
        <fullName evidence="2">Uncharacterized protein</fullName>
    </submittedName>
</protein>
<accession>A0A8S1KUS9</accession>
<evidence type="ECO:0000313" key="3">
    <source>
        <dbReference type="Proteomes" id="UP000692954"/>
    </source>
</evidence>
<sequence length="126" mass="15433">MNNKIQDVCVTARSKLFNDQEFKEVVKTFHELIIQINKSFKKQKRKKQHQQQPQQIQKKKQVEFKQFKRNSYHIQIAYKLYERYKKQNSIDEFDPDCHSKKIRNNNNEMELENQQTDSSKQQLEIK</sequence>
<proteinExistence type="predicted"/>
<feature type="region of interest" description="Disordered" evidence="1">
    <location>
        <begin position="91"/>
        <end position="126"/>
    </location>
</feature>
<gene>
    <name evidence="2" type="ORF">PSON_ATCC_30995.1.T0110012</name>
</gene>
<name>A0A8S1KUS9_9CILI</name>
<keyword evidence="3" id="KW-1185">Reference proteome</keyword>